<sequence length="80" mass="9119">MQIWPDKTLPGFVSRGRFLCIQDFDEAASLWDRVVGRLLVLIALTGLGPGKQLAQTFLWSWLMSESFEMLAGQDQWLQCT</sequence>
<dbReference type="AlphaFoldDB" id="A0AB33CUJ9"/>
<evidence type="ECO:0000313" key="2">
    <source>
        <dbReference type="Proteomes" id="UP000214561"/>
    </source>
</evidence>
<dbReference type="EMBL" id="CP021641">
    <property type="protein sequence ID" value="ASR90226.1"/>
    <property type="molecule type" value="Genomic_DNA"/>
</dbReference>
<gene>
    <name evidence="1" type="ORF">AFA_12620</name>
</gene>
<evidence type="ECO:0000313" key="1">
    <source>
        <dbReference type="EMBL" id="ASR90226.1"/>
    </source>
</evidence>
<reference evidence="1 2" key="1">
    <citation type="submission" date="2017-05" db="EMBL/GenBank/DDBJ databases">
        <authorList>
            <person name="Qiu J.G."/>
            <person name="He J."/>
        </authorList>
    </citation>
    <scope>NUCLEOTIDE SEQUENCE [LARGE SCALE GENOMIC DNA]</scope>
    <source>
        <strain evidence="1 2">JQ135</strain>
    </source>
</reference>
<dbReference type="Proteomes" id="UP000214561">
    <property type="component" value="Chromosome"/>
</dbReference>
<accession>A0AB33CUJ9</accession>
<dbReference type="KEGG" id="afq:AFA_12620"/>
<proteinExistence type="predicted"/>
<name>A0AB33CUJ9_ALCFA</name>
<protein>
    <submittedName>
        <fullName evidence="1">Uncharacterized protein</fullName>
    </submittedName>
</protein>
<organism evidence="1 2">
    <name type="scientific">Alcaligenes faecalis</name>
    <dbReference type="NCBI Taxonomy" id="511"/>
    <lineage>
        <taxon>Bacteria</taxon>
        <taxon>Pseudomonadati</taxon>
        <taxon>Pseudomonadota</taxon>
        <taxon>Betaproteobacteria</taxon>
        <taxon>Burkholderiales</taxon>
        <taxon>Alcaligenaceae</taxon>
        <taxon>Alcaligenes</taxon>
    </lineage>
</organism>